<dbReference type="PRINTS" id="PR00935">
    <property type="entry name" value="BAND41"/>
</dbReference>
<dbReference type="OrthoDB" id="10037309at2759"/>
<evidence type="ECO:0000256" key="8">
    <source>
        <dbReference type="ARBA" id="ARBA00022786"/>
    </source>
</evidence>
<dbReference type="InterPro" id="IPR011993">
    <property type="entry name" value="PH-like_dom_sf"/>
</dbReference>
<dbReference type="SMART" id="SM01196">
    <property type="entry name" value="FERM_C"/>
    <property type="match status" value="1"/>
</dbReference>
<evidence type="ECO:0000259" key="11">
    <source>
        <dbReference type="PROSITE" id="PS50057"/>
    </source>
</evidence>
<dbReference type="KEGG" id="nve:5513369"/>
<dbReference type="GO" id="GO:0061630">
    <property type="term" value="F:ubiquitin protein ligase activity"/>
    <property type="evidence" value="ECO:0007669"/>
    <property type="project" value="UniProtKB-EC"/>
</dbReference>
<comment type="pathway">
    <text evidence="3">Protein modification; protein ubiquitination.</text>
</comment>
<dbReference type="SUPFAM" id="SSF54236">
    <property type="entry name" value="Ubiquitin-like"/>
    <property type="match status" value="1"/>
</dbReference>
<dbReference type="InterPro" id="IPR019748">
    <property type="entry name" value="FERM_central"/>
</dbReference>
<dbReference type="PANTHER" id="PTHR23280">
    <property type="entry name" value="4.1 G PROTEIN"/>
    <property type="match status" value="1"/>
</dbReference>
<evidence type="ECO:0000256" key="3">
    <source>
        <dbReference type="ARBA" id="ARBA00004906"/>
    </source>
</evidence>
<dbReference type="FunFam" id="3.30.40.10:FF:000175">
    <property type="entry name" value="Putative E3 ubiquitin-protein ligase MYLIP"/>
    <property type="match status" value="1"/>
</dbReference>
<dbReference type="EMBL" id="DS469575">
    <property type="protein sequence ID" value="EDO41568.1"/>
    <property type="molecule type" value="Genomic_DNA"/>
</dbReference>
<dbReference type="SMART" id="SM00295">
    <property type="entry name" value="B41"/>
    <property type="match status" value="1"/>
</dbReference>
<dbReference type="Gene3D" id="3.10.20.90">
    <property type="entry name" value="Phosphatidylinositol 3-kinase Catalytic Subunit, Chain A, domain 1"/>
    <property type="match status" value="1"/>
</dbReference>
<dbReference type="Gene3D" id="3.30.40.10">
    <property type="entry name" value="Zinc/RING finger domain, C3HC4 (zinc finger)"/>
    <property type="match status" value="1"/>
</dbReference>
<dbReference type="InterPro" id="IPR018980">
    <property type="entry name" value="FERM_PH-like_C"/>
</dbReference>
<dbReference type="InterPro" id="IPR000299">
    <property type="entry name" value="FERM_domain"/>
</dbReference>
<organism evidence="13 14">
    <name type="scientific">Nematostella vectensis</name>
    <name type="common">Starlet sea anemone</name>
    <dbReference type="NCBI Taxonomy" id="45351"/>
    <lineage>
        <taxon>Eukaryota</taxon>
        <taxon>Metazoa</taxon>
        <taxon>Cnidaria</taxon>
        <taxon>Anthozoa</taxon>
        <taxon>Hexacorallia</taxon>
        <taxon>Actiniaria</taxon>
        <taxon>Edwardsiidae</taxon>
        <taxon>Nematostella</taxon>
    </lineage>
</organism>
<dbReference type="Pfam" id="PF09379">
    <property type="entry name" value="FERM_N"/>
    <property type="match status" value="1"/>
</dbReference>
<dbReference type="UniPathway" id="UPA00143"/>
<keyword evidence="6" id="KW-0808">Transferase</keyword>
<dbReference type="Gene3D" id="2.30.29.30">
    <property type="entry name" value="Pleckstrin-homology domain (PH domain)/Phosphotyrosine-binding domain (PTB)"/>
    <property type="match status" value="1"/>
</dbReference>
<evidence type="ECO:0000256" key="7">
    <source>
        <dbReference type="ARBA" id="ARBA00022771"/>
    </source>
</evidence>
<dbReference type="Pfam" id="PF13920">
    <property type="entry name" value="zf-C3HC4_3"/>
    <property type="match status" value="1"/>
</dbReference>
<dbReference type="InterPro" id="IPR014352">
    <property type="entry name" value="FERM/acyl-CoA-bd_prot_sf"/>
</dbReference>
<dbReference type="FunFam" id="2.30.29.30:FF:000164">
    <property type="entry name" value="Putative E3 ubiquitin-protein ligase MYLIP"/>
    <property type="match status" value="1"/>
</dbReference>
<reference evidence="13 14" key="1">
    <citation type="journal article" date="2007" name="Science">
        <title>Sea anemone genome reveals ancestral eumetazoan gene repertoire and genomic organization.</title>
        <authorList>
            <person name="Putnam N.H."/>
            <person name="Srivastava M."/>
            <person name="Hellsten U."/>
            <person name="Dirks B."/>
            <person name="Chapman J."/>
            <person name="Salamov A."/>
            <person name="Terry A."/>
            <person name="Shapiro H."/>
            <person name="Lindquist E."/>
            <person name="Kapitonov V.V."/>
            <person name="Jurka J."/>
            <person name="Genikhovich G."/>
            <person name="Grigoriev I.V."/>
            <person name="Lucas S.M."/>
            <person name="Steele R.E."/>
            <person name="Finnerty J.R."/>
            <person name="Technau U."/>
            <person name="Martindale M.Q."/>
            <person name="Rokhsar D.S."/>
        </authorList>
    </citation>
    <scope>NUCLEOTIDE SEQUENCE [LARGE SCALE GENOMIC DNA]</scope>
    <source>
        <strain evidence="14">CH2 X CH6</strain>
    </source>
</reference>
<dbReference type="Pfam" id="PF00373">
    <property type="entry name" value="FERM_M"/>
    <property type="match status" value="1"/>
</dbReference>
<accession>A7S3Y5</accession>
<dbReference type="PANTHER" id="PTHR23280:SF13">
    <property type="entry name" value="E3 UBIQUITIN-PROTEIN LIGASE MYLIP"/>
    <property type="match status" value="1"/>
</dbReference>
<feature type="domain" description="RING-type" evidence="12">
    <location>
        <begin position="377"/>
        <end position="412"/>
    </location>
</feature>
<dbReference type="GO" id="GO:0016567">
    <property type="term" value="P:protein ubiquitination"/>
    <property type="evidence" value="ECO:0007669"/>
    <property type="project" value="UniProtKB-UniPathway"/>
</dbReference>
<keyword evidence="8" id="KW-0833">Ubl conjugation pathway</keyword>
<evidence type="ECO:0000259" key="12">
    <source>
        <dbReference type="PROSITE" id="PS50089"/>
    </source>
</evidence>
<dbReference type="Proteomes" id="UP000001593">
    <property type="component" value="Unassembled WGS sequence"/>
</dbReference>
<dbReference type="InterPro" id="IPR000798">
    <property type="entry name" value="Ez/rad/moesin-like"/>
</dbReference>
<dbReference type="SUPFAM" id="SSF50729">
    <property type="entry name" value="PH domain-like"/>
    <property type="match status" value="1"/>
</dbReference>
<dbReference type="PROSITE" id="PS50057">
    <property type="entry name" value="FERM_3"/>
    <property type="match status" value="1"/>
</dbReference>
<evidence type="ECO:0000256" key="4">
    <source>
        <dbReference type="ARBA" id="ARBA00012483"/>
    </source>
</evidence>
<dbReference type="FunFam" id="1.20.80.10:FF:000063">
    <property type="entry name" value="Predicted protein"/>
    <property type="match status" value="1"/>
</dbReference>
<dbReference type="InterPro" id="IPR029071">
    <property type="entry name" value="Ubiquitin-like_domsf"/>
</dbReference>
<dbReference type="EC" id="2.3.2.27" evidence="4"/>
<dbReference type="InterPro" id="IPR001841">
    <property type="entry name" value="Znf_RING"/>
</dbReference>
<keyword evidence="7 10" id="KW-0863">Zinc-finger</keyword>
<evidence type="ECO:0000256" key="1">
    <source>
        <dbReference type="ARBA" id="ARBA00000900"/>
    </source>
</evidence>
<dbReference type="GO" id="GO:0004842">
    <property type="term" value="F:ubiquitin-protein transferase activity"/>
    <property type="evidence" value="ECO:0000318"/>
    <property type="project" value="GO_Central"/>
</dbReference>
<protein>
    <recommendedName>
        <fullName evidence="4">RING-type E3 ubiquitin transferase</fullName>
        <ecNumber evidence="4">2.3.2.27</ecNumber>
    </recommendedName>
</protein>
<dbReference type="CDD" id="cd14473">
    <property type="entry name" value="FERM_B-lobe"/>
    <property type="match status" value="1"/>
</dbReference>
<gene>
    <name evidence="13" type="ORF">NEMVEDRAFT_v1g185341</name>
</gene>
<dbReference type="eggNOG" id="ENOG502QV76">
    <property type="taxonomic scope" value="Eukaryota"/>
</dbReference>
<dbReference type="InterPro" id="IPR041790">
    <property type="entry name" value="MYLIP_FERM_C"/>
</dbReference>
<sequence>MWCFVSLPDSTVSEFDLPERARGQELLDAVCKRLGIIEVDYFGLQYAGTKGETLWLNTRNRINRQVSGGPPLRLQFRVKFFVQPHLLLQEASRHQHFLHLRKDFEGRKVVTNPVKSARMYALLAQATIGDHCNSHFVCKFCQNTENNSFEWTSDLRTNITQEHEKLNGVKPSTAEYHFLKEIAELEDFGIEFHTARNNIGQQLHIGVGSEELRIFDTEFNFIERISYNVLKMATHIAKSLFLTIMTTDGEDNVVEFKLITQGAACGLYRSITEYHAFYRCETVRNSVKSQFTRDFRETFFSLFNEEESDKKYIFDVKRTCKEVYDYYRRVLYNQGCDPINGVTNNVREAEPPTHDLNASSDYSLQEKLSKLEDGLRCKVCMDEQINAVLIPCGHMVCCEQCAMNLEACPVCRGAIDHVQKAFLPVAIQ</sequence>
<dbReference type="InterPro" id="IPR019749">
    <property type="entry name" value="Band_41_domain"/>
</dbReference>
<proteinExistence type="predicted"/>
<comment type="catalytic activity">
    <reaction evidence="1">
        <text>S-ubiquitinyl-[E2 ubiquitin-conjugating enzyme]-L-cysteine + [acceptor protein]-L-lysine = [E2 ubiquitin-conjugating enzyme]-L-cysteine + N(6)-ubiquitinyl-[acceptor protein]-L-lysine.</text>
        <dbReference type="EC" id="2.3.2.27"/>
    </reaction>
</comment>
<feature type="domain" description="FERM" evidence="11">
    <location>
        <begin position="1"/>
        <end position="282"/>
    </location>
</feature>
<evidence type="ECO:0000256" key="2">
    <source>
        <dbReference type="ARBA" id="ARBA00004496"/>
    </source>
</evidence>
<evidence type="ECO:0000256" key="5">
    <source>
        <dbReference type="ARBA" id="ARBA00022490"/>
    </source>
</evidence>
<dbReference type="PROSITE" id="PS50089">
    <property type="entry name" value="ZF_RING_2"/>
    <property type="match status" value="1"/>
</dbReference>
<evidence type="ECO:0000313" key="14">
    <source>
        <dbReference type="Proteomes" id="UP000001593"/>
    </source>
</evidence>
<dbReference type="GO" id="GO:0008092">
    <property type="term" value="F:cytoskeletal protein binding"/>
    <property type="evidence" value="ECO:0007669"/>
    <property type="project" value="InterPro"/>
</dbReference>
<dbReference type="HOGENOM" id="CLU_031820_1_0_1"/>
<keyword evidence="7 10" id="KW-0479">Metal-binding</keyword>
<dbReference type="InterPro" id="IPR035963">
    <property type="entry name" value="FERM_2"/>
</dbReference>
<dbReference type="InParanoid" id="A7S3Y5"/>
<dbReference type="OMA" id="NKGENLW"/>
<dbReference type="Gene3D" id="1.20.80.10">
    <property type="match status" value="1"/>
</dbReference>
<evidence type="ECO:0000256" key="10">
    <source>
        <dbReference type="PROSITE-ProRule" id="PRU00175"/>
    </source>
</evidence>
<keyword evidence="9" id="KW-0862">Zinc</keyword>
<keyword evidence="14" id="KW-1185">Reference proteome</keyword>
<dbReference type="PRINTS" id="PR00661">
    <property type="entry name" value="ERMFAMILY"/>
</dbReference>
<dbReference type="PhylomeDB" id="A7S3Y5"/>
<dbReference type="GO" id="GO:0008270">
    <property type="term" value="F:zinc ion binding"/>
    <property type="evidence" value="ECO:0007669"/>
    <property type="project" value="UniProtKB-KW"/>
</dbReference>
<dbReference type="CDD" id="cd17104">
    <property type="entry name" value="FERM_F1_MYLIP"/>
    <property type="match status" value="1"/>
</dbReference>
<dbReference type="InterPro" id="IPR018979">
    <property type="entry name" value="FERM_N"/>
</dbReference>
<dbReference type="SUPFAM" id="SSF57850">
    <property type="entry name" value="RING/U-box"/>
    <property type="match status" value="1"/>
</dbReference>
<dbReference type="InterPro" id="IPR013083">
    <property type="entry name" value="Znf_RING/FYVE/PHD"/>
</dbReference>
<dbReference type="AlphaFoldDB" id="A7S3Y5"/>
<evidence type="ECO:0000256" key="9">
    <source>
        <dbReference type="ARBA" id="ARBA00022833"/>
    </source>
</evidence>
<dbReference type="SUPFAM" id="SSF47031">
    <property type="entry name" value="Second domain of FERM"/>
    <property type="match status" value="1"/>
</dbReference>
<dbReference type="GO" id="GO:0006511">
    <property type="term" value="P:ubiquitin-dependent protein catabolic process"/>
    <property type="evidence" value="ECO:0000318"/>
    <property type="project" value="GO_Central"/>
</dbReference>
<dbReference type="GO" id="GO:0005737">
    <property type="term" value="C:cytoplasm"/>
    <property type="evidence" value="ECO:0007669"/>
    <property type="project" value="UniProtKB-SubCell"/>
</dbReference>
<evidence type="ECO:0000313" key="13">
    <source>
        <dbReference type="EMBL" id="EDO41568.1"/>
    </source>
</evidence>
<keyword evidence="5" id="KW-0963">Cytoplasm</keyword>
<dbReference type="CDD" id="cd13195">
    <property type="entry name" value="FERM_C_MYLIP_IDOL"/>
    <property type="match status" value="1"/>
</dbReference>
<evidence type="ECO:0000256" key="6">
    <source>
        <dbReference type="ARBA" id="ARBA00022679"/>
    </source>
</evidence>
<comment type="subcellular location">
    <subcellularLocation>
        <location evidence="2">Cytoplasm</location>
    </subcellularLocation>
</comment>
<name>A7S3Y5_NEMVE</name>
<dbReference type="SMART" id="SM00184">
    <property type="entry name" value="RING"/>
    <property type="match status" value="1"/>
</dbReference>
<dbReference type="STRING" id="45351.A7S3Y5"/>